<sequence length="279" mass="31350">MQLSPSHATLITQSDDTREFFVKWKFNENVIFNFDGPRNKSTLGSGFSSAKINIPELLKGSGSLHMDKDDAKLGNYTCEVTELSREGETVVELKYHSVSWFSSNECTLIVTFPIVTVFLFWGQLCFIMFKYRSNLMGKKIIILSVEGLVLIITVIFGVLFFTPGKYSKRRVCGLHFLVSPSVILVLLQFYRFTPGIGITTYVIGILSSIQLVGYIIAIIGLYLCISVCIAVHGYLLISGLIIIALVELLGLVYMIFMGKSIIIPWRVALLYQSLYLSFF</sequence>
<dbReference type="InterPro" id="IPR013783">
    <property type="entry name" value="Ig-like_fold"/>
</dbReference>
<evidence type="ECO:0000313" key="10">
    <source>
        <dbReference type="RefSeq" id="XP_021119716.1"/>
    </source>
</evidence>
<dbReference type="Gene3D" id="2.60.40.10">
    <property type="entry name" value="Immunoglobulins"/>
    <property type="match status" value="1"/>
</dbReference>
<keyword evidence="9" id="KW-1185">Reference proteome</keyword>
<dbReference type="InterPro" id="IPR006704">
    <property type="entry name" value="CD47"/>
</dbReference>
<dbReference type="InterPro" id="IPR013147">
    <property type="entry name" value="CD47-like_TM"/>
</dbReference>
<dbReference type="AlphaFoldDB" id="A0AAX6TCW7"/>
<proteinExistence type="predicted"/>
<evidence type="ECO:0000256" key="4">
    <source>
        <dbReference type="ARBA" id="ARBA00023136"/>
    </source>
</evidence>
<dbReference type="Pfam" id="PF04549">
    <property type="entry name" value="CD47"/>
    <property type="match status" value="1"/>
</dbReference>
<keyword evidence="2 6" id="KW-0812">Transmembrane</keyword>
<keyword evidence="5" id="KW-0325">Glycoprotein</keyword>
<dbReference type="Pfam" id="PF08204">
    <property type="entry name" value="V-set_CD47"/>
    <property type="match status" value="1"/>
</dbReference>
<dbReference type="GeneID" id="110350590"/>
<name>A0AAX6TCW7_HETGA</name>
<dbReference type="GO" id="GO:0050729">
    <property type="term" value="P:positive regulation of inflammatory response"/>
    <property type="evidence" value="ECO:0007669"/>
    <property type="project" value="InterPro"/>
</dbReference>
<protein>
    <submittedName>
        <fullName evidence="10">Leukocyte surface antigen CD47-like isoform X1</fullName>
    </submittedName>
</protein>
<dbReference type="GO" id="GO:0050766">
    <property type="term" value="P:positive regulation of phagocytosis"/>
    <property type="evidence" value="ECO:0007669"/>
    <property type="project" value="InterPro"/>
</dbReference>
<dbReference type="PANTHER" id="PTHR10613">
    <property type="entry name" value="LEUKOCYTE SURFACE ANTIGEN CD47"/>
    <property type="match status" value="1"/>
</dbReference>
<evidence type="ECO:0000313" key="9">
    <source>
        <dbReference type="Proteomes" id="UP000694906"/>
    </source>
</evidence>
<feature type="transmembrane region" description="Helical" evidence="6">
    <location>
        <begin position="141"/>
        <end position="161"/>
    </location>
</feature>
<feature type="transmembrane region" description="Helical" evidence="6">
    <location>
        <begin position="229"/>
        <end position="256"/>
    </location>
</feature>
<evidence type="ECO:0000256" key="3">
    <source>
        <dbReference type="ARBA" id="ARBA00022989"/>
    </source>
</evidence>
<accession>A0AAX6TCW7</accession>
<dbReference type="Proteomes" id="UP000694906">
    <property type="component" value="Unplaced"/>
</dbReference>
<evidence type="ECO:0000256" key="6">
    <source>
        <dbReference type="SAM" id="Phobius"/>
    </source>
</evidence>
<dbReference type="GO" id="GO:0070053">
    <property type="term" value="F:thrombospondin receptor activity"/>
    <property type="evidence" value="ECO:0007669"/>
    <property type="project" value="InterPro"/>
</dbReference>
<gene>
    <name evidence="10" type="primary">LOC110350590</name>
</gene>
<organism evidence="9 10">
    <name type="scientific">Heterocephalus glaber</name>
    <name type="common">Naked mole rat</name>
    <dbReference type="NCBI Taxonomy" id="10181"/>
    <lineage>
        <taxon>Eukaryota</taxon>
        <taxon>Metazoa</taxon>
        <taxon>Chordata</taxon>
        <taxon>Craniata</taxon>
        <taxon>Vertebrata</taxon>
        <taxon>Euteleostomi</taxon>
        <taxon>Mammalia</taxon>
        <taxon>Eutheria</taxon>
        <taxon>Euarchontoglires</taxon>
        <taxon>Glires</taxon>
        <taxon>Rodentia</taxon>
        <taxon>Hystricomorpha</taxon>
        <taxon>Bathyergidae</taxon>
        <taxon>Heterocephalus</taxon>
    </lineage>
</organism>
<feature type="domain" description="CD47-like transmembrane" evidence="7">
    <location>
        <begin position="108"/>
        <end position="257"/>
    </location>
</feature>
<keyword evidence="4 6" id="KW-0472">Membrane</keyword>
<dbReference type="InterPro" id="IPR013270">
    <property type="entry name" value="CD47_Vset"/>
</dbReference>
<dbReference type="PANTHER" id="PTHR10613:SF0">
    <property type="entry name" value="LEUKOCYTE SURFACE ANTIGEN CD47"/>
    <property type="match status" value="1"/>
</dbReference>
<evidence type="ECO:0000256" key="2">
    <source>
        <dbReference type="ARBA" id="ARBA00022692"/>
    </source>
</evidence>
<feature type="transmembrane region" description="Helical" evidence="6">
    <location>
        <begin position="108"/>
        <end position="129"/>
    </location>
</feature>
<keyword evidence="3 6" id="KW-1133">Transmembrane helix</keyword>
<dbReference type="GO" id="GO:0005886">
    <property type="term" value="C:plasma membrane"/>
    <property type="evidence" value="ECO:0007669"/>
    <property type="project" value="InterPro"/>
</dbReference>
<dbReference type="RefSeq" id="XP_021119716.1">
    <property type="nucleotide sequence ID" value="XM_021264057.1"/>
</dbReference>
<dbReference type="GO" id="GO:0070062">
    <property type="term" value="C:extracellular exosome"/>
    <property type="evidence" value="ECO:0007669"/>
    <property type="project" value="TreeGrafter"/>
</dbReference>
<feature type="domain" description="CD47 immunoglobulin-like" evidence="8">
    <location>
        <begin position="14"/>
        <end position="105"/>
    </location>
</feature>
<evidence type="ECO:0000259" key="8">
    <source>
        <dbReference type="Pfam" id="PF08204"/>
    </source>
</evidence>
<reference evidence="10" key="1">
    <citation type="submission" date="2025-08" db="UniProtKB">
        <authorList>
            <consortium name="RefSeq"/>
        </authorList>
    </citation>
    <scope>IDENTIFICATION</scope>
</reference>
<evidence type="ECO:0000259" key="7">
    <source>
        <dbReference type="Pfam" id="PF04549"/>
    </source>
</evidence>
<evidence type="ECO:0000256" key="1">
    <source>
        <dbReference type="ARBA" id="ARBA00004141"/>
    </source>
</evidence>
<dbReference type="GO" id="GO:0022409">
    <property type="term" value="P:positive regulation of cell-cell adhesion"/>
    <property type="evidence" value="ECO:0007669"/>
    <property type="project" value="InterPro"/>
</dbReference>
<comment type="subcellular location">
    <subcellularLocation>
        <location evidence="1">Membrane</location>
        <topology evidence="1">Multi-pass membrane protein</topology>
    </subcellularLocation>
</comment>
<evidence type="ECO:0000256" key="5">
    <source>
        <dbReference type="ARBA" id="ARBA00023180"/>
    </source>
</evidence>
<feature type="transmembrane region" description="Helical" evidence="6">
    <location>
        <begin position="173"/>
        <end position="190"/>
    </location>
</feature>
<feature type="transmembrane region" description="Helical" evidence="6">
    <location>
        <begin position="202"/>
        <end position="223"/>
    </location>
</feature>